<protein>
    <submittedName>
        <fullName evidence="2">AzlD domain-containing protein</fullName>
    </submittedName>
</protein>
<feature type="transmembrane region" description="Helical" evidence="1">
    <location>
        <begin position="60"/>
        <end position="77"/>
    </location>
</feature>
<comment type="caution">
    <text evidence="2">The sequence shown here is derived from an EMBL/GenBank/DDBJ whole genome shotgun (WGS) entry which is preliminary data.</text>
</comment>
<evidence type="ECO:0000256" key="1">
    <source>
        <dbReference type="SAM" id="Phobius"/>
    </source>
</evidence>
<feature type="transmembrane region" description="Helical" evidence="1">
    <location>
        <begin position="21"/>
        <end position="40"/>
    </location>
</feature>
<reference evidence="2 3" key="1">
    <citation type="submission" date="2019-03" db="EMBL/GenBank/DDBJ databases">
        <title>Draft genome sequences of novel Actinobacteria.</title>
        <authorList>
            <person name="Sahin N."/>
            <person name="Ay H."/>
            <person name="Saygin H."/>
        </authorList>
    </citation>
    <scope>NUCLEOTIDE SEQUENCE [LARGE SCALE GENOMIC DNA]</scope>
    <source>
        <strain evidence="2 3">KC310</strain>
    </source>
</reference>
<organism evidence="2 3">
    <name type="scientific">Nonomuraea deserti</name>
    <dbReference type="NCBI Taxonomy" id="1848322"/>
    <lineage>
        <taxon>Bacteria</taxon>
        <taxon>Bacillati</taxon>
        <taxon>Actinomycetota</taxon>
        <taxon>Actinomycetes</taxon>
        <taxon>Streptosporangiales</taxon>
        <taxon>Streptosporangiaceae</taxon>
        <taxon>Nonomuraea</taxon>
    </lineage>
</organism>
<dbReference type="Proteomes" id="UP000295258">
    <property type="component" value="Unassembled WGS sequence"/>
</dbReference>
<gene>
    <name evidence="2" type="ORF">E1292_17665</name>
</gene>
<feature type="transmembrane region" description="Helical" evidence="1">
    <location>
        <begin position="107"/>
        <end position="125"/>
    </location>
</feature>
<evidence type="ECO:0000313" key="2">
    <source>
        <dbReference type="EMBL" id="TDD05087.1"/>
    </source>
</evidence>
<keyword evidence="3" id="KW-1185">Reference proteome</keyword>
<evidence type="ECO:0000313" key="3">
    <source>
        <dbReference type="Proteomes" id="UP000295258"/>
    </source>
</evidence>
<dbReference type="Pfam" id="PF05437">
    <property type="entry name" value="AzlD"/>
    <property type="match status" value="1"/>
</dbReference>
<keyword evidence="1" id="KW-0472">Membrane</keyword>
<keyword evidence="1" id="KW-0812">Transmembrane</keyword>
<accession>A0A4R4VMA4</accession>
<keyword evidence="1" id="KW-1133">Transmembrane helix</keyword>
<dbReference type="EMBL" id="SMKO01000041">
    <property type="protein sequence ID" value="TDD05087.1"/>
    <property type="molecule type" value="Genomic_DNA"/>
</dbReference>
<proteinExistence type="predicted"/>
<sequence length="126" mass="13312">MRAGDAEEPAEGERAEGERGMSMLLLIIGMGLCSFLPRYLPLAVLAGRELPAVVETLLKYTPPAVLAALVFPAVLTPSGKGIELTLANPYVIGGVVTFAAGMVSKRFLLSTSIGIAAFYMSRWLIG</sequence>
<feature type="transmembrane region" description="Helical" evidence="1">
    <location>
        <begin position="84"/>
        <end position="101"/>
    </location>
</feature>
<dbReference type="InterPro" id="IPR008407">
    <property type="entry name" value="Brnchd-chn_aa_trnsp_AzlD"/>
</dbReference>
<name>A0A4R4VMA4_9ACTN</name>
<dbReference type="AlphaFoldDB" id="A0A4R4VMA4"/>